<keyword evidence="1" id="KW-0560">Oxidoreductase</keyword>
<organism evidence="1 2">
    <name type="scientific">Oceanitalea stevensii</name>
    <dbReference type="NCBI Taxonomy" id="2763072"/>
    <lineage>
        <taxon>Bacteria</taxon>
        <taxon>Bacillati</taxon>
        <taxon>Actinomycetota</taxon>
        <taxon>Actinomycetes</taxon>
        <taxon>Micrococcales</taxon>
        <taxon>Bogoriellaceae</taxon>
        <taxon>Georgenia</taxon>
    </lineage>
</organism>
<dbReference type="RefSeq" id="WP_251838201.1">
    <property type="nucleotide sequence ID" value="NZ_JACSPO010000001.1"/>
</dbReference>
<evidence type="ECO:0000313" key="1">
    <source>
        <dbReference type="EMBL" id="MBD8061056.1"/>
    </source>
</evidence>
<reference evidence="1 2" key="1">
    <citation type="submission" date="2020-08" db="EMBL/GenBank/DDBJ databases">
        <title>A Genomic Blueprint of the Chicken Gut Microbiome.</title>
        <authorList>
            <person name="Gilroy R."/>
            <person name="Ravi A."/>
            <person name="Getino M."/>
            <person name="Pursley I."/>
            <person name="Horton D.L."/>
            <person name="Alikhan N.-F."/>
            <person name="Baker D."/>
            <person name="Gharbi K."/>
            <person name="Hall N."/>
            <person name="Watson M."/>
            <person name="Adriaenssens E.M."/>
            <person name="Foster-Nyarko E."/>
            <person name="Jarju S."/>
            <person name="Secka A."/>
            <person name="Antonio M."/>
            <person name="Oren A."/>
            <person name="Chaudhuri R."/>
            <person name="La Ragione R.M."/>
            <person name="Hildebrand F."/>
            <person name="Pallen M.J."/>
        </authorList>
    </citation>
    <scope>NUCLEOTIDE SEQUENCE [LARGE SCALE GENOMIC DNA]</scope>
    <source>
        <strain evidence="1 2">Sa1BUA1</strain>
    </source>
</reference>
<gene>
    <name evidence="1" type="ORF">H9624_01805</name>
</gene>
<name>A0ABR8YYD4_9MICO</name>
<dbReference type="GO" id="GO:0004601">
    <property type="term" value="F:peroxidase activity"/>
    <property type="evidence" value="ECO:0007669"/>
    <property type="project" value="UniProtKB-KW"/>
</dbReference>
<protein>
    <submittedName>
        <fullName evidence="1">Heme peroxidase</fullName>
    </submittedName>
</protein>
<dbReference type="Proteomes" id="UP000661894">
    <property type="component" value="Unassembled WGS sequence"/>
</dbReference>
<proteinExistence type="predicted"/>
<dbReference type="EMBL" id="JACSPO010000001">
    <property type="protein sequence ID" value="MBD8061056.1"/>
    <property type="molecule type" value="Genomic_DNA"/>
</dbReference>
<keyword evidence="1" id="KW-0575">Peroxidase</keyword>
<keyword evidence="2" id="KW-1185">Reference proteome</keyword>
<evidence type="ECO:0000313" key="2">
    <source>
        <dbReference type="Proteomes" id="UP000661894"/>
    </source>
</evidence>
<accession>A0ABR8YYD4</accession>
<comment type="caution">
    <text evidence="1">The sequence shown here is derived from an EMBL/GenBank/DDBJ whole genome shotgun (WGS) entry which is preliminary data.</text>
</comment>
<sequence>MSDGDQLVEQIRKELGSDQEVWIAPTGYDSVALAVIDSVFSIGTHYSGVVNAVNRYRAARREEGADPNTDSAADLVDAVGRWGVDGLVERTNKWRTSTKPGAPLKAEVVQRVAQILDEHDLSSVDAVRVGLTDPGAQETSAVKREWLALPGQSSGLAWGYFLMLCGVPGVKADRMVVRYVTRAVGGAVGSKQARELVTAAADALGVSSIRLDHAIWRLESGRPVEYAAAP</sequence>